<organism evidence="2 3">
    <name type="scientific">Candidatus Avichristensenella intestinipullorum</name>
    <dbReference type="NCBI Taxonomy" id="2840693"/>
    <lineage>
        <taxon>Bacteria</taxon>
        <taxon>Bacillati</taxon>
        <taxon>Bacillota</taxon>
        <taxon>Clostridia</taxon>
        <taxon>Candidatus Avichristensenella</taxon>
    </lineage>
</organism>
<evidence type="ECO:0008006" key="4">
    <source>
        <dbReference type="Google" id="ProtNLM"/>
    </source>
</evidence>
<evidence type="ECO:0000313" key="3">
    <source>
        <dbReference type="Proteomes" id="UP000886819"/>
    </source>
</evidence>
<evidence type="ECO:0000256" key="1">
    <source>
        <dbReference type="SAM" id="SignalP"/>
    </source>
</evidence>
<comment type="caution">
    <text evidence="2">The sequence shown here is derived from an EMBL/GenBank/DDBJ whole genome shotgun (WGS) entry which is preliminary data.</text>
</comment>
<proteinExistence type="predicted"/>
<feature type="chain" id="PRO_5038371128" description="VCBS repeat-containing protein" evidence="1">
    <location>
        <begin position="20"/>
        <end position="277"/>
    </location>
</feature>
<evidence type="ECO:0000313" key="2">
    <source>
        <dbReference type="EMBL" id="HIQ62163.1"/>
    </source>
</evidence>
<protein>
    <recommendedName>
        <fullName evidence="4">VCBS repeat-containing protein</fullName>
    </recommendedName>
</protein>
<feature type="signal peptide" evidence="1">
    <location>
        <begin position="1"/>
        <end position="19"/>
    </location>
</feature>
<reference evidence="2" key="2">
    <citation type="journal article" date="2021" name="PeerJ">
        <title>Extensive microbial diversity within the chicken gut microbiome revealed by metagenomics and culture.</title>
        <authorList>
            <person name="Gilroy R."/>
            <person name="Ravi A."/>
            <person name="Getino M."/>
            <person name="Pursley I."/>
            <person name="Horton D.L."/>
            <person name="Alikhan N.F."/>
            <person name="Baker D."/>
            <person name="Gharbi K."/>
            <person name="Hall N."/>
            <person name="Watson M."/>
            <person name="Adriaenssens E.M."/>
            <person name="Foster-Nyarko E."/>
            <person name="Jarju S."/>
            <person name="Secka A."/>
            <person name="Antonio M."/>
            <person name="Oren A."/>
            <person name="Chaudhuri R.R."/>
            <person name="La Ragione R."/>
            <person name="Hildebrand F."/>
            <person name="Pallen M.J."/>
        </authorList>
    </citation>
    <scope>NUCLEOTIDE SEQUENCE</scope>
    <source>
        <strain evidence="2">ChiHile30-977</strain>
    </source>
</reference>
<name>A0A9D1CIA9_9FIRM</name>
<dbReference type="EMBL" id="DVFI01000013">
    <property type="protein sequence ID" value="HIQ62163.1"/>
    <property type="molecule type" value="Genomic_DNA"/>
</dbReference>
<gene>
    <name evidence="2" type="ORF">IAA66_01075</name>
</gene>
<dbReference type="AlphaFoldDB" id="A0A9D1CIA9"/>
<reference evidence="2" key="1">
    <citation type="submission" date="2020-10" db="EMBL/GenBank/DDBJ databases">
        <authorList>
            <person name="Gilroy R."/>
        </authorList>
    </citation>
    <scope>NUCLEOTIDE SEQUENCE</scope>
    <source>
        <strain evidence="2">ChiHile30-977</strain>
    </source>
</reference>
<accession>A0A9D1CIA9</accession>
<sequence>MKGWLALCCAVCMLVGAMAAAESPTENGFSALELPADEILDMNLDRNRGTEAIQWTQTEDGAGVKMTVAEEDGTQAEWSMDCSQAQVWIADLDRNGVKEICVSGDPMSDDDVTWCLTYEAGELKPLPFEGAEYAQGRITGMDAEGMTMAGYVDALGTHMGIRRLTVEDGKLVTVGDGLWHFEYDLQSEETWAQQALTAKTAVPVTYVDLTGKESRGELAAEIKILITATDGVSRAWFTVQDGRRGYLTIAPDETAGWGYIIGGVGEQALFEGIRYAG</sequence>
<keyword evidence="1" id="KW-0732">Signal</keyword>
<dbReference type="Proteomes" id="UP000886819">
    <property type="component" value="Unassembled WGS sequence"/>
</dbReference>